<feature type="chain" id="PRO_5022056647" evidence="3">
    <location>
        <begin position="22"/>
        <end position="115"/>
    </location>
</feature>
<dbReference type="InterPro" id="IPR037873">
    <property type="entry name" value="BamE-like"/>
</dbReference>
<dbReference type="Gene3D" id="3.30.1450.10">
    <property type="match status" value="1"/>
</dbReference>
<protein>
    <submittedName>
        <fullName evidence="5">Osmotically-inducible lipoprotein OsmE</fullName>
    </submittedName>
</protein>
<keyword evidence="6" id="KW-1185">Reference proteome</keyword>
<dbReference type="PROSITE" id="PS51257">
    <property type="entry name" value="PROKAR_LIPOPROTEIN"/>
    <property type="match status" value="1"/>
</dbReference>
<gene>
    <name evidence="5" type="primary">osmE</name>
    <name evidence="5" type="ORF">FM069_14595</name>
</gene>
<organism evidence="5 6">
    <name type="scientific">Pseudomonas mangiferae</name>
    <dbReference type="NCBI Taxonomy" id="2593654"/>
    <lineage>
        <taxon>Bacteria</taxon>
        <taxon>Pseudomonadati</taxon>
        <taxon>Pseudomonadota</taxon>
        <taxon>Gammaproteobacteria</taxon>
        <taxon>Pseudomonadales</taxon>
        <taxon>Pseudomonadaceae</taxon>
        <taxon>Pseudomonas</taxon>
    </lineage>
</organism>
<comment type="caution">
    <text evidence="5">The sequence shown here is derived from an EMBL/GenBank/DDBJ whole genome shotgun (WGS) entry which is preliminary data.</text>
</comment>
<sequence>MSKLSLATLFALGTLTLAGCAGKPENPVDHFTYRDEPLVKQVEKGMTKERVLAIGGPASSSVKRTYRPGTCNNYILTTDGHQQPFHVSFDANGLVDHTGFMTCAQREERERELHP</sequence>
<reference evidence="5 6" key="1">
    <citation type="submission" date="2019-07" db="EMBL/GenBank/DDBJ databases">
        <title>Pseudomonas mangiferae sp. nov., isolated from bark of mango tree in Thailand.</title>
        <authorList>
            <person name="Srisuk N."/>
            <person name="Anurat P."/>
        </authorList>
    </citation>
    <scope>NUCLEOTIDE SEQUENCE [LARGE SCALE GENOMIC DNA]</scope>
    <source>
        <strain evidence="5 6">DMKU_BBB3-04</strain>
    </source>
</reference>
<evidence type="ECO:0000256" key="2">
    <source>
        <dbReference type="ARBA" id="ARBA00023136"/>
    </source>
</evidence>
<proteinExistence type="predicted"/>
<evidence type="ECO:0000313" key="6">
    <source>
        <dbReference type="Proteomes" id="UP000315235"/>
    </source>
</evidence>
<evidence type="ECO:0000256" key="1">
    <source>
        <dbReference type="ARBA" id="ARBA00022729"/>
    </source>
</evidence>
<dbReference type="AlphaFoldDB" id="A0A553GWU5"/>
<keyword evidence="1 3" id="KW-0732">Signal</keyword>
<evidence type="ECO:0000259" key="4">
    <source>
        <dbReference type="Pfam" id="PF04355"/>
    </source>
</evidence>
<dbReference type="InterPro" id="IPR007450">
    <property type="entry name" value="BamE_dom"/>
</dbReference>
<name>A0A553GWU5_9PSED</name>
<accession>A0A553GWU5</accession>
<dbReference type="OrthoDB" id="7003922at2"/>
<dbReference type="Proteomes" id="UP000315235">
    <property type="component" value="Unassembled WGS sequence"/>
</dbReference>
<keyword evidence="5" id="KW-0449">Lipoprotein</keyword>
<dbReference type="EMBL" id="VJOY01000010">
    <property type="protein sequence ID" value="TRX73972.1"/>
    <property type="molecule type" value="Genomic_DNA"/>
</dbReference>
<dbReference type="RefSeq" id="WP_143489099.1">
    <property type="nucleotide sequence ID" value="NZ_VJOY01000010.1"/>
</dbReference>
<dbReference type="GO" id="GO:0019867">
    <property type="term" value="C:outer membrane"/>
    <property type="evidence" value="ECO:0007669"/>
    <property type="project" value="InterPro"/>
</dbReference>
<dbReference type="NCBIfam" id="NF008423">
    <property type="entry name" value="PRK11251.1"/>
    <property type="match status" value="1"/>
</dbReference>
<keyword evidence="2" id="KW-0472">Membrane</keyword>
<evidence type="ECO:0000313" key="5">
    <source>
        <dbReference type="EMBL" id="TRX73972.1"/>
    </source>
</evidence>
<feature type="signal peptide" evidence="3">
    <location>
        <begin position="1"/>
        <end position="21"/>
    </location>
</feature>
<feature type="domain" description="Outer membrane protein assembly factor BamE" evidence="4">
    <location>
        <begin position="32"/>
        <end position="98"/>
    </location>
</feature>
<dbReference type="Pfam" id="PF04355">
    <property type="entry name" value="BamE"/>
    <property type="match status" value="1"/>
</dbReference>
<evidence type="ECO:0000256" key="3">
    <source>
        <dbReference type="SAM" id="SignalP"/>
    </source>
</evidence>